<accession>A0A0B3VQP7</accession>
<sequence length="132" mass="15408">MSIALYTLISLAGCFFAWRNFMKNKEYAISIVERAAVKYNLDLLDDTVCLRKLNLWFENKRLVFYRVYSFDYNTQSSDDRYRGYIVIRNGKLNDVVVSEFEKADIINESIISEQATNTSSCKSAHNIINFDE</sequence>
<dbReference type="OMA" id="VHNIINF"/>
<dbReference type="KEGG" id="ftv:CH67_1719"/>
<dbReference type="AlphaFoldDB" id="A0A0B3VQP7"/>
<dbReference type="EMBL" id="JAAGJP010000026">
    <property type="protein sequence ID" value="NDS68393.1"/>
    <property type="molecule type" value="Genomic_DNA"/>
</dbReference>
<reference evidence="3" key="2">
    <citation type="submission" date="2020-02" db="EMBL/GenBank/DDBJ databases">
        <title>Using affinity propagation clustering for identifying bacterial clades and subclades with whole-genome sequences of Francisella tularensis.</title>
        <authorList>
            <person name="Homeier-Bachmann T."/>
            <person name="Abdel-Glil M.Y."/>
            <person name="Hackbart A."/>
            <person name="Hotzel H."/>
            <person name="Tomaso H."/>
        </authorList>
    </citation>
    <scope>NUCLEOTIDE SEQUENCE</scope>
    <source>
        <strain evidence="3">15T0085</strain>
        <strain evidence="2">17T1429</strain>
    </source>
</reference>
<dbReference type="Pfam" id="PF11743">
    <property type="entry name" value="DUF3301"/>
    <property type="match status" value="1"/>
</dbReference>
<name>A0A0B3VQP7_FRATU</name>
<reference evidence="1" key="3">
    <citation type="submission" date="2020-09" db="EMBL/GenBank/DDBJ databases">
        <title>Complete genome sequences of two strains of Francisella tularensis subspecies holarctica biovar japonica.</title>
        <authorList>
            <person name="Hotta A."/>
            <person name="Fujita O."/>
            <person name="Tanabayashi K."/>
            <person name="Uda A."/>
            <person name="Shindo J."/>
            <person name="Park C.H."/>
            <person name="Sato H."/>
            <person name="Suzuki M."/>
            <person name="Morikawa S."/>
            <person name="Maeda K."/>
        </authorList>
    </citation>
    <scope>NUCLEOTIDE SEQUENCE [LARGE SCALE GENOMIC DNA]</scope>
    <source>
        <strain evidence="1">KU-1</strain>
    </source>
</reference>
<evidence type="ECO:0000313" key="3">
    <source>
        <dbReference type="EMBL" id="NDS68393.1"/>
    </source>
</evidence>
<protein>
    <submittedName>
        <fullName evidence="3">DUF3301 domain-containing protein</fullName>
    </submittedName>
</protein>
<proteinExistence type="predicted"/>
<gene>
    <name evidence="3" type="ORF">FWI86_04845</name>
    <name evidence="2" type="ORF">FWJ04_05820</name>
    <name evidence="1" type="ORF">JPFTKU_13830</name>
</gene>
<reference evidence="3" key="1">
    <citation type="submission" date="2019-08" db="EMBL/GenBank/DDBJ databases">
        <authorList>
            <person name="Busch A."/>
        </authorList>
    </citation>
    <scope>NUCLEOTIDE SEQUENCE</scope>
    <source>
        <strain evidence="3">15T0085</strain>
        <strain evidence="2">17T1429</strain>
    </source>
</reference>
<evidence type="ECO:0000313" key="2">
    <source>
        <dbReference type="EMBL" id="NDR89155.1"/>
    </source>
</evidence>
<dbReference type="EMBL" id="JAAGKH010000040">
    <property type="protein sequence ID" value="NDR89155.1"/>
    <property type="molecule type" value="Genomic_DNA"/>
</dbReference>
<organism evidence="3">
    <name type="scientific">Francisella tularensis subsp. holarctica</name>
    <dbReference type="NCBI Taxonomy" id="119857"/>
    <lineage>
        <taxon>Bacteria</taxon>
        <taxon>Pseudomonadati</taxon>
        <taxon>Pseudomonadota</taxon>
        <taxon>Gammaproteobacteria</taxon>
        <taxon>Thiotrichales</taxon>
        <taxon>Francisellaceae</taxon>
        <taxon>Francisella</taxon>
    </lineage>
</organism>
<dbReference type="KEGG" id="ftc:DA46_1428"/>
<dbReference type="RefSeq" id="WP_003016552.1">
    <property type="nucleotide sequence ID" value="NZ_AP023459.1"/>
</dbReference>
<evidence type="ECO:0000313" key="1">
    <source>
        <dbReference type="EMBL" id="BCL55569.1"/>
    </source>
</evidence>
<dbReference type="InterPro" id="IPR021732">
    <property type="entry name" value="DUF3301"/>
</dbReference>
<dbReference type="HOGENOM" id="CLU_136199_0_1_6"/>
<dbReference type="EMBL" id="AP023460">
    <property type="protein sequence ID" value="BCL55569.1"/>
    <property type="molecule type" value="Genomic_DNA"/>
</dbReference>
<dbReference type="KEGG" id="ftz:CH68_1450"/>